<evidence type="ECO:0000313" key="3">
    <source>
        <dbReference type="Proteomes" id="UP000076738"/>
    </source>
</evidence>
<accession>A0A167IJL5</accession>
<gene>
    <name evidence="2" type="ORF">CALVIDRAFT_567192</name>
</gene>
<feature type="compositionally biased region" description="Low complexity" evidence="1">
    <location>
        <begin position="1"/>
        <end position="17"/>
    </location>
</feature>
<name>A0A167IJL5_CALVF</name>
<keyword evidence="3" id="KW-1185">Reference proteome</keyword>
<evidence type="ECO:0000313" key="2">
    <source>
        <dbReference type="EMBL" id="KZO92711.1"/>
    </source>
</evidence>
<dbReference type="Proteomes" id="UP000076738">
    <property type="component" value="Unassembled WGS sequence"/>
</dbReference>
<evidence type="ECO:0000256" key="1">
    <source>
        <dbReference type="SAM" id="MobiDB-lite"/>
    </source>
</evidence>
<protein>
    <submittedName>
        <fullName evidence="2">Uncharacterized protein</fullName>
    </submittedName>
</protein>
<feature type="compositionally biased region" description="Basic and acidic residues" evidence="1">
    <location>
        <begin position="56"/>
        <end position="82"/>
    </location>
</feature>
<feature type="region of interest" description="Disordered" evidence="1">
    <location>
        <begin position="1"/>
        <end position="82"/>
    </location>
</feature>
<reference evidence="2 3" key="1">
    <citation type="journal article" date="2016" name="Mol. Biol. Evol.">
        <title>Comparative Genomics of Early-Diverging Mushroom-Forming Fungi Provides Insights into the Origins of Lignocellulose Decay Capabilities.</title>
        <authorList>
            <person name="Nagy L.G."/>
            <person name="Riley R."/>
            <person name="Tritt A."/>
            <person name="Adam C."/>
            <person name="Daum C."/>
            <person name="Floudas D."/>
            <person name="Sun H."/>
            <person name="Yadav J.S."/>
            <person name="Pangilinan J."/>
            <person name="Larsson K.H."/>
            <person name="Matsuura K."/>
            <person name="Barry K."/>
            <person name="Labutti K."/>
            <person name="Kuo R."/>
            <person name="Ohm R.A."/>
            <person name="Bhattacharya S.S."/>
            <person name="Shirouzu T."/>
            <person name="Yoshinaga Y."/>
            <person name="Martin F.M."/>
            <person name="Grigoriev I.V."/>
            <person name="Hibbett D.S."/>
        </authorList>
    </citation>
    <scope>NUCLEOTIDE SEQUENCE [LARGE SCALE GENOMIC DNA]</scope>
    <source>
        <strain evidence="2 3">TUFC12733</strain>
    </source>
</reference>
<dbReference type="EMBL" id="KV417308">
    <property type="protein sequence ID" value="KZO92711.1"/>
    <property type="molecule type" value="Genomic_DNA"/>
</dbReference>
<organism evidence="2 3">
    <name type="scientific">Calocera viscosa (strain TUFC12733)</name>
    <dbReference type="NCBI Taxonomy" id="1330018"/>
    <lineage>
        <taxon>Eukaryota</taxon>
        <taxon>Fungi</taxon>
        <taxon>Dikarya</taxon>
        <taxon>Basidiomycota</taxon>
        <taxon>Agaricomycotina</taxon>
        <taxon>Dacrymycetes</taxon>
        <taxon>Dacrymycetales</taxon>
        <taxon>Dacrymycetaceae</taxon>
        <taxon>Calocera</taxon>
    </lineage>
</organism>
<dbReference type="AlphaFoldDB" id="A0A167IJL5"/>
<feature type="compositionally biased region" description="Pro residues" evidence="1">
    <location>
        <begin position="18"/>
        <end position="33"/>
    </location>
</feature>
<sequence length="82" mass="8740">MSNTAQTAAAAPAAKPTSAPPPQAKPAPKPAKPIPIAGGQNLLNGPAATKPHRRPARSEDGRYLRSEEEERRGRSRDVRPLR</sequence>
<proteinExistence type="predicted"/>